<evidence type="ECO:0000256" key="1">
    <source>
        <dbReference type="ARBA" id="ARBA00006068"/>
    </source>
</evidence>
<dbReference type="RefSeq" id="WP_163179724.1">
    <property type="nucleotide sequence ID" value="NZ_JAAIWM010000003.1"/>
</dbReference>
<protein>
    <submittedName>
        <fullName evidence="8">LytR family transcriptional regulator</fullName>
    </submittedName>
</protein>
<dbReference type="Gene3D" id="3.40.630.190">
    <property type="entry name" value="LCP protein"/>
    <property type="match status" value="1"/>
</dbReference>
<evidence type="ECO:0000259" key="7">
    <source>
        <dbReference type="Pfam" id="PF03816"/>
    </source>
</evidence>
<evidence type="ECO:0000256" key="3">
    <source>
        <dbReference type="ARBA" id="ARBA00022968"/>
    </source>
</evidence>
<dbReference type="InterPro" id="IPR004474">
    <property type="entry name" value="LytR_CpsA_psr"/>
</dbReference>
<name>A0A6M0Q7F1_9BACI</name>
<feature type="region of interest" description="Disordered" evidence="5">
    <location>
        <begin position="319"/>
        <end position="341"/>
    </location>
</feature>
<keyword evidence="3" id="KW-0735">Signal-anchor</keyword>
<evidence type="ECO:0000313" key="8">
    <source>
        <dbReference type="EMBL" id="NEY72272.1"/>
    </source>
</evidence>
<comment type="caution">
    <text evidence="8">The sequence shown here is derived from an EMBL/GenBank/DDBJ whole genome shotgun (WGS) entry which is preliminary data.</text>
</comment>
<comment type="similarity">
    <text evidence="1">Belongs to the LytR/CpsA/Psr (LCP) family.</text>
</comment>
<accession>A0A6M0Q7F1</accession>
<keyword evidence="4 6" id="KW-1133">Transmembrane helix</keyword>
<dbReference type="PANTHER" id="PTHR33392">
    <property type="entry name" value="POLYISOPRENYL-TEICHOIC ACID--PEPTIDOGLYCAN TEICHOIC ACID TRANSFERASE TAGU"/>
    <property type="match status" value="1"/>
</dbReference>
<reference evidence="8 9" key="1">
    <citation type="submission" date="2020-02" db="EMBL/GenBank/DDBJ databases">
        <title>Bacillus aquiflavi sp. nov., isolated from yellow water of strong flavor Chinese baijiu in Yibin region of China.</title>
        <authorList>
            <person name="Xie J."/>
        </authorList>
    </citation>
    <scope>NUCLEOTIDE SEQUENCE [LARGE SCALE GENOMIC DNA]</scope>
    <source>
        <strain evidence="8 9">SA4</strain>
    </source>
</reference>
<sequence length="341" mass="39113">MNKNDSRDILRKNKKKSKLKRILLFSTVVLCLVSIYVGSLFFQTYNAASNSYVEIKDREDKSKLRIKPVEISNDPVSVLILGVEDYSGEYDRGRSDTLIVATFNPTDQTLKMLSIPRDTRVEIPDYKMDKINHAYSLGDKELTIDTVEEFLEIPIDYYVTVNFQGFINIVDELGGVTVDVPFDFDDINGKRETFYFEEGEMTLSGEAALVYARMRKKDPRGDFGRNDRQKQIVSAVIDKLSTTTALTKIDDIVLEIGNNVETNVKLGEAITFRQKYKDFNSSKIETLNIEGYDFYQDNIYYFDPDDEKLETLKHELQKHLEQNPATQPTTETNKTLSSNDS</sequence>
<evidence type="ECO:0000256" key="5">
    <source>
        <dbReference type="SAM" id="MobiDB-lite"/>
    </source>
</evidence>
<dbReference type="Proteomes" id="UP000481043">
    <property type="component" value="Unassembled WGS sequence"/>
</dbReference>
<evidence type="ECO:0000256" key="2">
    <source>
        <dbReference type="ARBA" id="ARBA00022692"/>
    </source>
</evidence>
<dbReference type="EMBL" id="JAAIWM010000003">
    <property type="protein sequence ID" value="NEY72272.1"/>
    <property type="molecule type" value="Genomic_DNA"/>
</dbReference>
<dbReference type="PANTHER" id="PTHR33392:SF10">
    <property type="entry name" value="POLYISOPRENYL-TEICHOIC ACID--PEPTIDOGLYCAN TEICHOIC ACID TRANSFERASE TAGV"/>
    <property type="match status" value="1"/>
</dbReference>
<evidence type="ECO:0000313" key="9">
    <source>
        <dbReference type="Proteomes" id="UP000481043"/>
    </source>
</evidence>
<dbReference type="InterPro" id="IPR050922">
    <property type="entry name" value="LytR/CpsA/Psr_CW_biosynth"/>
</dbReference>
<dbReference type="Pfam" id="PF03816">
    <property type="entry name" value="LytR_cpsA_psr"/>
    <property type="match status" value="1"/>
</dbReference>
<proteinExistence type="inferred from homology"/>
<evidence type="ECO:0000256" key="4">
    <source>
        <dbReference type="ARBA" id="ARBA00022989"/>
    </source>
</evidence>
<organism evidence="8 9">
    <name type="scientific">Bacillus mesophilus</name>
    <dbReference type="NCBI Taxonomy" id="1808955"/>
    <lineage>
        <taxon>Bacteria</taxon>
        <taxon>Bacillati</taxon>
        <taxon>Bacillota</taxon>
        <taxon>Bacilli</taxon>
        <taxon>Bacillales</taxon>
        <taxon>Bacillaceae</taxon>
        <taxon>Bacillus</taxon>
    </lineage>
</organism>
<keyword evidence="6" id="KW-0472">Membrane</keyword>
<feature type="transmembrane region" description="Helical" evidence="6">
    <location>
        <begin position="21"/>
        <end position="42"/>
    </location>
</feature>
<evidence type="ECO:0000256" key="6">
    <source>
        <dbReference type="SAM" id="Phobius"/>
    </source>
</evidence>
<dbReference type="AlphaFoldDB" id="A0A6M0Q7F1"/>
<feature type="domain" description="Cell envelope-related transcriptional attenuator" evidence="7">
    <location>
        <begin position="94"/>
        <end position="241"/>
    </location>
</feature>
<keyword evidence="9" id="KW-1185">Reference proteome</keyword>
<keyword evidence="2 6" id="KW-0812">Transmembrane</keyword>
<dbReference type="NCBIfam" id="TIGR00350">
    <property type="entry name" value="lytR_cpsA_psr"/>
    <property type="match status" value="1"/>
</dbReference>
<dbReference type="GO" id="GO:0071555">
    <property type="term" value="P:cell wall organization"/>
    <property type="evidence" value="ECO:0007669"/>
    <property type="project" value="UniProtKB-KW"/>
</dbReference>
<gene>
    <name evidence="8" type="ORF">G4D63_11100</name>
</gene>
<feature type="compositionally biased region" description="Polar residues" evidence="5">
    <location>
        <begin position="323"/>
        <end position="341"/>
    </location>
</feature>